<comment type="caution">
    <text evidence="6">The sequence shown here is derived from an EMBL/GenBank/DDBJ whole genome shotgun (WGS) entry which is preliminary data.</text>
</comment>
<name>A0A7C2YYR1_9CREN</name>
<comment type="function">
    <text evidence="5">RNA-free RNase P that catalyzes the removal of the 5'-leader sequence from pre-tRNA to produce the mature 5'-terminus.</text>
</comment>
<comment type="catalytic activity">
    <reaction evidence="5">
        <text>Endonucleolytic cleavage of RNA, removing 5'-extranucleotides from tRNA precursor.</text>
        <dbReference type="EC" id="3.1.26.5"/>
    </reaction>
</comment>
<dbReference type="PANTHER" id="PTHR41173">
    <property type="entry name" value="UPF0278 PROTEIN TK1425"/>
    <property type="match status" value="1"/>
</dbReference>
<keyword evidence="6" id="KW-0436">Ligase</keyword>
<evidence type="ECO:0000313" key="6">
    <source>
        <dbReference type="EMBL" id="HEU97340.1"/>
    </source>
</evidence>
<dbReference type="NCBIfam" id="TIGR03875">
    <property type="entry name" value="RNA_lig_partner"/>
    <property type="match status" value="1"/>
</dbReference>
<dbReference type="EC" id="3.1.26.5" evidence="5"/>
<dbReference type="InterPro" id="IPR014856">
    <property type="entry name" value="RNA_free_RNase_P"/>
</dbReference>
<sequence length="191" mass="21997">MLGTDSLDSTLKSISALIAELRFRLDIQFYTTPSMAGEMRKYFLANGVSLETLNDFFSWIMVKAPDMLSTKIPAIIMSEYITSIRLRSYRGLRLLEDIIRKSIREMGTKERNEVYTQLIHEAREKFREIMRKGIVDSPEDFDVVVLAYELKGTIVTNDEGIKKLSEKMGIIVIDPMTFIEGLKRLKLMISQ</sequence>
<dbReference type="HAMAP" id="MF_01078">
    <property type="entry name" value="RNA_free_RNase_P"/>
    <property type="match status" value="1"/>
</dbReference>
<dbReference type="GO" id="GO:0004526">
    <property type="term" value="F:ribonuclease P activity"/>
    <property type="evidence" value="ECO:0007669"/>
    <property type="project" value="UniProtKB-UniRule"/>
</dbReference>
<evidence type="ECO:0000256" key="2">
    <source>
        <dbReference type="ARBA" id="ARBA00022722"/>
    </source>
</evidence>
<keyword evidence="4 5" id="KW-0378">Hydrolase</keyword>
<evidence type="ECO:0000256" key="3">
    <source>
        <dbReference type="ARBA" id="ARBA00022759"/>
    </source>
</evidence>
<dbReference type="Pfam" id="PF08745">
    <property type="entry name" value="PIN_5"/>
    <property type="match status" value="1"/>
</dbReference>
<dbReference type="AlphaFoldDB" id="A0A7C2YYR1"/>
<keyword evidence="2 5" id="KW-0540">Nuclease</keyword>
<dbReference type="InterPro" id="IPR029060">
    <property type="entry name" value="PIN-like_dom_sf"/>
</dbReference>
<accession>A0A7C2YYR1</accession>
<dbReference type="PANTHER" id="PTHR41173:SF1">
    <property type="entry name" value="RNA-FREE RIBONUCLEASE P"/>
    <property type="match status" value="1"/>
</dbReference>
<comment type="similarity">
    <text evidence="5">Belongs to the HARP family.</text>
</comment>
<evidence type="ECO:0000256" key="4">
    <source>
        <dbReference type="ARBA" id="ARBA00022801"/>
    </source>
</evidence>
<evidence type="ECO:0000256" key="1">
    <source>
        <dbReference type="ARBA" id="ARBA00022694"/>
    </source>
</evidence>
<dbReference type="SUPFAM" id="SSF88723">
    <property type="entry name" value="PIN domain-like"/>
    <property type="match status" value="1"/>
</dbReference>
<evidence type="ECO:0000256" key="5">
    <source>
        <dbReference type="HAMAP-Rule" id="MF_01078"/>
    </source>
</evidence>
<proteinExistence type="inferred from homology"/>
<keyword evidence="1 5" id="KW-0819">tRNA processing</keyword>
<dbReference type="CDD" id="cd18691">
    <property type="entry name" value="PIN_VapC-like"/>
    <property type="match status" value="1"/>
</dbReference>
<protein>
    <recommendedName>
        <fullName evidence="5">RNA-free ribonuclease P</fullName>
        <shortName evidence="5">RNA-free RNase P</shortName>
        <ecNumber evidence="5">3.1.26.5</ecNumber>
    </recommendedName>
    <alternativeName>
        <fullName evidence="5">Protein-only RNase P</fullName>
    </alternativeName>
</protein>
<dbReference type="EMBL" id="DSFE01000014">
    <property type="protein sequence ID" value="HEU97340.1"/>
    <property type="molecule type" value="Genomic_DNA"/>
</dbReference>
<dbReference type="Proteomes" id="UP000885664">
    <property type="component" value="Unassembled WGS sequence"/>
</dbReference>
<dbReference type="GO" id="GO:0016874">
    <property type="term" value="F:ligase activity"/>
    <property type="evidence" value="ECO:0007669"/>
    <property type="project" value="UniProtKB-KW"/>
</dbReference>
<organism evidence="6">
    <name type="scientific">Fervidicoccus fontis</name>
    <dbReference type="NCBI Taxonomy" id="683846"/>
    <lineage>
        <taxon>Archaea</taxon>
        <taxon>Thermoproteota</taxon>
        <taxon>Thermoprotei</taxon>
        <taxon>Fervidicoccales</taxon>
        <taxon>Fervidicoccaceae</taxon>
        <taxon>Fervidicoccus</taxon>
    </lineage>
</organism>
<keyword evidence="3 5" id="KW-0255">Endonuclease</keyword>
<dbReference type="GO" id="GO:0001682">
    <property type="term" value="P:tRNA 5'-leader removal"/>
    <property type="evidence" value="ECO:0007669"/>
    <property type="project" value="UniProtKB-UniRule"/>
</dbReference>
<gene>
    <name evidence="6" type="ORF">ENO36_00590</name>
</gene>
<reference evidence="6" key="1">
    <citation type="journal article" date="2020" name="mSystems">
        <title>Genome- and Community-Level Interaction Insights into Carbon Utilization and Element Cycling Functions of Hydrothermarchaeota in Hydrothermal Sediment.</title>
        <authorList>
            <person name="Zhou Z."/>
            <person name="Liu Y."/>
            <person name="Xu W."/>
            <person name="Pan J."/>
            <person name="Luo Z.H."/>
            <person name="Li M."/>
        </authorList>
    </citation>
    <scope>NUCLEOTIDE SEQUENCE [LARGE SCALE GENOMIC DNA]</scope>
    <source>
        <strain evidence="6">SpSt-1259</strain>
    </source>
</reference>